<feature type="region of interest" description="Disordered" evidence="1">
    <location>
        <begin position="272"/>
        <end position="292"/>
    </location>
</feature>
<dbReference type="EMBL" id="NJNR01000001">
    <property type="protein sequence ID" value="RDX11123.1"/>
    <property type="molecule type" value="Genomic_DNA"/>
</dbReference>
<feature type="domain" description="DUF4190" evidence="3">
    <location>
        <begin position="194"/>
        <end position="247"/>
    </location>
</feature>
<dbReference type="Pfam" id="PF13828">
    <property type="entry name" value="DUF4190"/>
    <property type="match status" value="1"/>
</dbReference>
<feature type="compositionally biased region" description="Polar residues" evidence="1">
    <location>
        <begin position="15"/>
        <end position="30"/>
    </location>
</feature>
<evidence type="ECO:0000259" key="3">
    <source>
        <dbReference type="Pfam" id="PF13828"/>
    </source>
</evidence>
<proteinExistence type="predicted"/>
<sequence length="423" mass="43468">MGCDAVEGVHVMTDPNVNPNGQVPWQQADANPTEPLNAMTAETGTAANNAPTQAIAAGEQPTQAFTPVEQPTQAFTPAEQPTQPFAPANQPVPPTQALPPVTPAAAPAPAPAAPAPAPAPAAPNSPYPGAAPAGGSVPPVYGSVSAPVYPGGGAVPPQTPYNPYMQGGQPNGQPGWSGSYGSVPPEANQKYNGLAIAGFICSFLVSLLGLILSIVGLNQIKKQGGKGKGLAIAGIIISAAGMVIQVILVIALIVGGASYASKAIDEAKTDSFYSQSSSGNGDSSDKSKAQDNLDDALDDTLGETHDDLTDGDYGLYDSIQDFVDSLEFKDSIESEADTFADTGITFNYRVDGDTLVYEYVLDDSYASLGDTAASSLDAMDSTYQSTANLLGSMCKTSSGKASLRVIMHTQSGQSLYDKTWTEK</sequence>
<name>A0A2U0BK28_BIFLN</name>
<protein>
    <recommendedName>
        <fullName evidence="3">DUF4190 domain-containing protein</fullName>
    </recommendedName>
</protein>
<keyword evidence="2" id="KW-1133">Transmembrane helix</keyword>
<reference evidence="4 5" key="1">
    <citation type="journal article" date="2017" name="Anaerobe">
        <title>Quantification, isolation and characterization of Bifidobacterium from the vaginal microbiomes of reproductive aged women.</title>
        <authorList>
            <person name="Freitas A.C."/>
            <person name="Hill J.E."/>
        </authorList>
    </citation>
    <scope>NUCLEOTIDE SEQUENCE [LARGE SCALE GENOMIC DNA]</scope>
    <source>
        <strain evidence="4 5">N6D05</strain>
    </source>
</reference>
<gene>
    <name evidence="4" type="ORF">CE169_00175</name>
</gene>
<accession>A0A2U0BK28</accession>
<keyword evidence="2" id="KW-0472">Membrane</keyword>
<evidence type="ECO:0000313" key="4">
    <source>
        <dbReference type="EMBL" id="RDX11123.1"/>
    </source>
</evidence>
<feature type="region of interest" description="Disordered" evidence="1">
    <location>
        <begin position="1"/>
        <end position="32"/>
    </location>
</feature>
<comment type="caution">
    <text evidence="4">The sequence shown here is derived from an EMBL/GenBank/DDBJ whole genome shotgun (WGS) entry which is preliminary data.</text>
</comment>
<organism evidence="4 5">
    <name type="scientific">Bifidobacterium longum</name>
    <dbReference type="NCBI Taxonomy" id="216816"/>
    <lineage>
        <taxon>Bacteria</taxon>
        <taxon>Bacillati</taxon>
        <taxon>Actinomycetota</taxon>
        <taxon>Actinomycetes</taxon>
        <taxon>Bifidobacteriales</taxon>
        <taxon>Bifidobacteriaceae</taxon>
        <taxon>Bifidobacterium</taxon>
    </lineage>
</organism>
<dbReference type="Proteomes" id="UP000257074">
    <property type="component" value="Unassembled WGS sequence"/>
</dbReference>
<dbReference type="Pfam" id="PF16146">
    <property type="entry name" value="DUF4854"/>
    <property type="match status" value="1"/>
</dbReference>
<dbReference type="InterPro" id="IPR025241">
    <property type="entry name" value="DUF4190"/>
</dbReference>
<feature type="compositionally biased region" description="Low complexity" evidence="1">
    <location>
        <begin position="272"/>
        <end position="282"/>
    </location>
</feature>
<feature type="transmembrane region" description="Helical" evidence="2">
    <location>
        <begin position="229"/>
        <end position="254"/>
    </location>
</feature>
<dbReference type="AlphaFoldDB" id="A0A2U0BK28"/>
<evidence type="ECO:0000256" key="1">
    <source>
        <dbReference type="SAM" id="MobiDB-lite"/>
    </source>
</evidence>
<keyword evidence="2" id="KW-0812">Transmembrane</keyword>
<dbReference type="InterPro" id="IPR032327">
    <property type="entry name" value="DUF4854"/>
</dbReference>
<evidence type="ECO:0000313" key="5">
    <source>
        <dbReference type="Proteomes" id="UP000257074"/>
    </source>
</evidence>
<evidence type="ECO:0000256" key="2">
    <source>
        <dbReference type="SAM" id="Phobius"/>
    </source>
</evidence>
<feature type="region of interest" description="Disordered" evidence="1">
    <location>
        <begin position="77"/>
        <end position="122"/>
    </location>
</feature>
<feature type="transmembrane region" description="Helical" evidence="2">
    <location>
        <begin position="194"/>
        <end position="217"/>
    </location>
</feature>
<feature type="compositionally biased region" description="Pro residues" evidence="1">
    <location>
        <begin position="90"/>
        <end position="122"/>
    </location>
</feature>